<dbReference type="PANTHER" id="PTHR15995">
    <property type="entry name" value="PROTEIN ZWILCH HOMOLOG"/>
    <property type="match status" value="1"/>
</dbReference>
<reference evidence="10" key="1">
    <citation type="submission" date="2008-11" db="EMBL/GenBank/DDBJ databases">
        <authorList>
            <person name="Carlson J."/>
            <person name="Booth B."/>
            <person name="Frise E."/>
            <person name="Park S."/>
            <person name="Wan K."/>
            <person name="Yu C."/>
            <person name="Celniker S."/>
        </authorList>
    </citation>
    <scope>NUCLEOTIDE SEQUENCE</scope>
    <source>
        <strain evidence="10">Berkeley</strain>
    </source>
</reference>
<keyword evidence="6 9" id="KW-0995">Kinetochore</keyword>
<feature type="non-terminal residue" evidence="10">
    <location>
        <position position="1"/>
    </location>
</feature>
<evidence type="ECO:0000256" key="6">
    <source>
        <dbReference type="ARBA" id="ARBA00022838"/>
    </source>
</evidence>
<evidence type="ECO:0000256" key="5">
    <source>
        <dbReference type="ARBA" id="ARBA00022776"/>
    </source>
</evidence>
<dbReference type="EMBL" id="BT044598">
    <property type="protein sequence ID" value="ACI31298.1"/>
    <property type="molecule type" value="mRNA"/>
</dbReference>
<evidence type="ECO:0000256" key="7">
    <source>
        <dbReference type="ARBA" id="ARBA00023306"/>
    </source>
</evidence>
<evidence type="ECO:0000256" key="4">
    <source>
        <dbReference type="ARBA" id="ARBA00022618"/>
    </source>
</evidence>
<keyword evidence="4 9" id="KW-0132">Cell division</keyword>
<proteinExistence type="evidence at transcript level"/>
<keyword evidence="8 9" id="KW-0137">Centromere</keyword>
<organism evidence="10">
    <name type="scientific">Drosophila melanogaster</name>
    <name type="common">Fruit fly</name>
    <dbReference type="NCBI Taxonomy" id="7227"/>
    <lineage>
        <taxon>Eukaryota</taxon>
        <taxon>Metazoa</taxon>
        <taxon>Ecdysozoa</taxon>
        <taxon>Arthropoda</taxon>
        <taxon>Hexapoda</taxon>
        <taxon>Insecta</taxon>
        <taxon>Pterygota</taxon>
        <taxon>Neoptera</taxon>
        <taxon>Endopterygota</taxon>
        <taxon>Diptera</taxon>
        <taxon>Brachycera</taxon>
        <taxon>Muscomorpha</taxon>
        <taxon>Ephydroidea</taxon>
        <taxon>Drosophilidae</taxon>
        <taxon>Drosophila</taxon>
        <taxon>Sophophora</taxon>
    </lineage>
</organism>
<evidence type="ECO:0000256" key="3">
    <source>
        <dbReference type="ARBA" id="ARBA00022454"/>
    </source>
</evidence>
<evidence type="ECO:0000256" key="2">
    <source>
        <dbReference type="ARBA" id="ARBA00009062"/>
    </source>
</evidence>
<dbReference type="Gene3D" id="1.20.58.730">
    <property type="match status" value="1"/>
</dbReference>
<keyword evidence="3 9" id="KW-0158">Chromosome</keyword>
<dbReference type="Bgee" id="FBgn0061476">
    <property type="expression patterns" value="Expressed in cleaving embryo and 22 other cell types or tissues"/>
</dbReference>
<keyword evidence="5 9" id="KW-0498">Mitosis</keyword>
<evidence type="ECO:0000313" key="10">
    <source>
        <dbReference type="EMBL" id="ACI31298.1"/>
    </source>
</evidence>
<evidence type="ECO:0000256" key="8">
    <source>
        <dbReference type="ARBA" id="ARBA00023328"/>
    </source>
</evidence>
<dbReference type="Pfam" id="PF09817">
    <property type="entry name" value="Zwilch"/>
    <property type="match status" value="1"/>
</dbReference>
<evidence type="ECO:0000256" key="9">
    <source>
        <dbReference type="RuleBase" id="RU369076"/>
    </source>
</evidence>
<dbReference type="OrthoDB" id="5556307at2759"/>
<dbReference type="AlphaFoldDB" id="B5X0M9"/>
<gene>
    <name evidence="10" type="primary">zwilch-RA</name>
</gene>
<dbReference type="ExpressionAtlas" id="B5X0M9">
    <property type="expression patterns" value="baseline and differential"/>
</dbReference>
<name>B5X0M9_DROME</name>
<keyword evidence="7 9" id="KW-0131">Cell cycle</keyword>
<dbReference type="GO" id="GO:0007094">
    <property type="term" value="P:mitotic spindle assembly checkpoint signaling"/>
    <property type="evidence" value="ECO:0007669"/>
    <property type="project" value="UniProtKB-UniRule"/>
</dbReference>
<dbReference type="GO" id="GO:0051301">
    <property type="term" value="P:cell division"/>
    <property type="evidence" value="ECO:0007669"/>
    <property type="project" value="UniProtKB-UniRule"/>
</dbReference>
<dbReference type="VEuPathDB" id="VectorBase:FBgn0061476"/>
<comment type="function">
    <text evidence="9">Essential component of the mitotic checkpoint, which prevents cells from prematurely exiting mitosis. Required for the assembly of the dynein-dynactin and MAD1-MAD2 complexes onto kinetochores. Its function related to the spindle assembly machinery is proposed to depend on its association in the mitotic RZZ complex.</text>
</comment>
<comment type="similarity">
    <text evidence="2 9">Belongs to the ZWILCH family.</text>
</comment>
<dbReference type="GO" id="GO:0034501">
    <property type="term" value="P:protein localization to kinetochore"/>
    <property type="evidence" value="ECO:0007669"/>
    <property type="project" value="UniProtKB-UniRule"/>
</dbReference>
<evidence type="ECO:0000256" key="1">
    <source>
        <dbReference type="ARBA" id="ARBA00004629"/>
    </source>
</evidence>
<dbReference type="HOGENOM" id="CLU_029219_0_0_1"/>
<comment type="subcellular location">
    <subcellularLocation>
        <location evidence="1 9">Chromosome</location>
        <location evidence="1 9">Centromere</location>
        <location evidence="1 9">Kinetochore</location>
    </subcellularLocation>
</comment>
<comment type="subunit">
    <text evidence="9">Component of the RZZ complex.</text>
</comment>
<dbReference type="GO" id="GO:1990423">
    <property type="term" value="C:RZZ complex"/>
    <property type="evidence" value="ECO:0007669"/>
    <property type="project" value="UniProtKB-UniRule"/>
</dbReference>
<dbReference type="PANTHER" id="PTHR15995:SF1">
    <property type="entry name" value="PROTEIN ZWILCH HOMOLOG"/>
    <property type="match status" value="1"/>
</dbReference>
<accession>B5X0M9</accession>
<dbReference type="InterPro" id="IPR018630">
    <property type="entry name" value="Zwilch"/>
</dbReference>
<protein>
    <recommendedName>
        <fullName evidence="9">Protein zwilch</fullName>
    </recommendedName>
</protein>
<dbReference type="Gene3D" id="1.10.287.1880">
    <property type="match status" value="1"/>
</dbReference>
<sequence length="654" mass="74045">CRFLFLFCEFAPKMSASANLANVYAELMRRCGESYTITYGAPPTYLVSMVGAAEAGKKIVLVFKEDRNGAVARLRTTPTRAAPKKEGSADLDLTGSPLKDDCLVDAIADLSIDLQLDHSNPWKLEEEYQRGIPVDKARSIVCSEFLQLAEGLGSVWFLCDGSDLGQTQLLQYEFNPTHFSRGILSYQGVRPAYLVTSQALVRHHGKTPDETLIENSYQVNPHMRLRCSWTSSAALPLLVNLNDCDVALNHTFRVGDCGPLTQDFMNQLRILVYIREDIVSYHTDVKQGVSRDPTYRCGSGIDMDELRESINQTMTDVSGLIGRYSISNAEFDIEDVVQRAKVRQLTDLTDKLWELLKCCHSYKDLKIAFSMLFQCAARCNIVNTPTNKNRLAKIITELANRRLAMPCLSGAEPLELLLEIGLEKLYKDYEFIYTESKMCSTNLLKDDSSGASMDDGSPQNLPQLRKSLHNAVRGDPTPGAGMRKTLLHHHGAVNSRSTKYAGSDDDAGFKNSHFDEHESTERISKLFQIHCTLEHLLMMHIHLNLANVYNDVCSELLKKPPKLVESIDDQLSDVMDIRLSAHYVRDHLDGKDPYSRHITMRSHNKFRELKTTFYFNSENICPPNLAQCFQCDDKEMVKERTYHSWIYHKIRSLK</sequence>